<dbReference type="STRING" id="760154.Sulba_0294"/>
<dbReference type="PATRIC" id="fig|760154.4.peg.293"/>
<organism evidence="1 2">
    <name type="scientific">Sulfurospirillum barnesii (strain ATCC 700032 / DSM 10660 / SES-3)</name>
    <dbReference type="NCBI Taxonomy" id="760154"/>
    <lineage>
        <taxon>Bacteria</taxon>
        <taxon>Pseudomonadati</taxon>
        <taxon>Campylobacterota</taxon>
        <taxon>Epsilonproteobacteria</taxon>
        <taxon>Campylobacterales</taxon>
        <taxon>Sulfurospirillaceae</taxon>
        <taxon>Sulfurospirillum</taxon>
    </lineage>
</organism>
<reference evidence="1 2" key="1">
    <citation type="submission" date="2012-06" db="EMBL/GenBank/DDBJ databases">
        <title>Complete sequence of Sulfurospirillum barnesii SES-3.</title>
        <authorList>
            <consortium name="US DOE Joint Genome Institute"/>
            <person name="Lucas S."/>
            <person name="Han J."/>
            <person name="Lapidus A."/>
            <person name="Cheng J.-F."/>
            <person name="Goodwin L."/>
            <person name="Pitluck S."/>
            <person name="Peters L."/>
            <person name="Ovchinnikova G."/>
            <person name="Lu M."/>
            <person name="Detter J.C."/>
            <person name="Han C."/>
            <person name="Tapia R."/>
            <person name="Land M."/>
            <person name="Hauser L."/>
            <person name="Kyrpides N."/>
            <person name="Ivanova N."/>
            <person name="Pagani I."/>
            <person name="Stolz J."/>
            <person name="Arkin A."/>
            <person name="Dehal P."/>
            <person name="Oremland R."/>
            <person name="Saltikov C."/>
            <person name="Basu P."/>
            <person name="Hollibaugh J."/>
            <person name="Newman D."/>
            <person name="Stolyar S."/>
            <person name="Hazen T."/>
            <person name="Woyke T."/>
        </authorList>
    </citation>
    <scope>NUCLEOTIDE SEQUENCE [LARGE SCALE GENOMIC DNA]</scope>
    <source>
        <strain evidence="2">ATCC 700032 / DSM 10660 / SES-3</strain>
    </source>
</reference>
<sequence>MKKSPLKKRYLIQNPKEAVRTFATAFPSYLKLFLGLYLETDVSKKEPLGVLSLRFDVPETLLLFERVCTSYILEEVSHKKEYKNRFLALFGLPCSYDFSLLDVFKRCDTLGATPFEFSFLGGMSSQKVLRVLLYRQMQFLEHTVALLLDDDAKAPKKLFHIANEIQEILALGEAFFDACLLQRFKEACVPFLSKQREQLLLCVQQEAYQTFCMDMDFFLREQSGFYCLERGDTPLLFLLKKKPKKENRAIIKRLRKALS</sequence>
<dbReference type="HOGENOM" id="CLU_1073347_0_0_7"/>
<proteinExistence type="predicted"/>
<dbReference type="AlphaFoldDB" id="I3XUJ6"/>
<gene>
    <name evidence="1" type="ordered locus">Sulba_0294</name>
</gene>
<dbReference type="EMBL" id="CP003333">
    <property type="protein sequence ID" value="AFL67620.1"/>
    <property type="molecule type" value="Genomic_DNA"/>
</dbReference>
<dbReference type="RefSeq" id="WP_014768501.1">
    <property type="nucleotide sequence ID" value="NC_018002.1"/>
</dbReference>
<keyword evidence="2" id="KW-1185">Reference proteome</keyword>
<protein>
    <submittedName>
        <fullName evidence="1">Uncharacterized protein</fullName>
    </submittedName>
</protein>
<dbReference type="OrthoDB" id="9777271at2"/>
<dbReference type="KEGG" id="sba:Sulba_0294"/>
<accession>I3XUJ6</accession>
<evidence type="ECO:0000313" key="1">
    <source>
        <dbReference type="EMBL" id="AFL67620.1"/>
    </source>
</evidence>
<name>I3XUJ6_SULBS</name>
<evidence type="ECO:0000313" key="2">
    <source>
        <dbReference type="Proteomes" id="UP000006176"/>
    </source>
</evidence>
<dbReference type="Proteomes" id="UP000006176">
    <property type="component" value="Chromosome"/>
</dbReference>